<evidence type="ECO:0000259" key="9">
    <source>
        <dbReference type="Pfam" id="PF01850"/>
    </source>
</evidence>
<dbReference type="AlphaFoldDB" id="A0A523YPU3"/>
<dbReference type="InterPro" id="IPR050556">
    <property type="entry name" value="Type_II_TA_system_RNase"/>
</dbReference>
<dbReference type="GO" id="GO:0016787">
    <property type="term" value="F:hydrolase activity"/>
    <property type="evidence" value="ECO:0007669"/>
    <property type="project" value="UniProtKB-KW"/>
</dbReference>
<dbReference type="InterPro" id="IPR029060">
    <property type="entry name" value="PIN-like_dom_sf"/>
</dbReference>
<evidence type="ECO:0000256" key="3">
    <source>
        <dbReference type="ARBA" id="ARBA00022722"/>
    </source>
</evidence>
<evidence type="ECO:0000313" key="11">
    <source>
        <dbReference type="Proteomes" id="UP000316925"/>
    </source>
</evidence>
<reference evidence="10 11" key="1">
    <citation type="submission" date="2019-03" db="EMBL/GenBank/DDBJ databases">
        <title>Metabolic potential of uncultured bacteria and archaea associated with petroleum seepage in deep-sea sediments.</title>
        <authorList>
            <person name="Dong X."/>
            <person name="Hubert C."/>
        </authorList>
    </citation>
    <scope>NUCLEOTIDE SEQUENCE [LARGE SCALE GENOMIC DNA]</scope>
    <source>
        <strain evidence="10">E29_bin28</strain>
    </source>
</reference>
<dbReference type="Proteomes" id="UP000316925">
    <property type="component" value="Unassembled WGS sequence"/>
</dbReference>
<organism evidence="10 11">
    <name type="scientific">Aerophobetes bacterium</name>
    <dbReference type="NCBI Taxonomy" id="2030807"/>
    <lineage>
        <taxon>Bacteria</taxon>
        <taxon>Candidatus Aerophobota</taxon>
    </lineage>
</organism>
<accession>A0A523YPU3</accession>
<protein>
    <submittedName>
        <fullName evidence="10">Type II toxin-antitoxin system VapC family toxin</fullName>
    </submittedName>
</protein>
<feature type="transmembrane region" description="Helical" evidence="8">
    <location>
        <begin position="91"/>
        <end position="110"/>
    </location>
</feature>
<dbReference type="SUPFAM" id="SSF88723">
    <property type="entry name" value="PIN domain-like"/>
    <property type="match status" value="1"/>
</dbReference>
<evidence type="ECO:0000313" key="10">
    <source>
        <dbReference type="EMBL" id="TET93511.1"/>
    </source>
</evidence>
<evidence type="ECO:0000256" key="6">
    <source>
        <dbReference type="ARBA" id="ARBA00022842"/>
    </source>
</evidence>
<keyword evidence="8" id="KW-0812">Transmembrane</keyword>
<gene>
    <name evidence="10" type="ORF">E3J33_01750</name>
</gene>
<comment type="similarity">
    <text evidence="7">Belongs to the PINc/VapC protein family.</text>
</comment>
<keyword evidence="8" id="KW-1133">Transmembrane helix</keyword>
<sequence>MAKYLLDTTTIIDHLRGNKKVNSCLEKMGQRGDIAGCCCINIAETYAGMREKEKEKTDRFIESLYYFEVTKEIAKLAGELRRNYVKKGKTLAVTDVIIAATAITYALTLITKNVEHYPFPELGIEKVWS</sequence>
<dbReference type="PANTHER" id="PTHR33653:SF1">
    <property type="entry name" value="RIBONUCLEASE VAPC2"/>
    <property type="match status" value="1"/>
</dbReference>
<keyword evidence="3" id="KW-0540">Nuclease</keyword>
<keyword evidence="2" id="KW-1277">Toxin-antitoxin system</keyword>
<evidence type="ECO:0000256" key="1">
    <source>
        <dbReference type="ARBA" id="ARBA00001946"/>
    </source>
</evidence>
<dbReference type="Pfam" id="PF01850">
    <property type="entry name" value="PIN"/>
    <property type="match status" value="1"/>
</dbReference>
<evidence type="ECO:0000256" key="5">
    <source>
        <dbReference type="ARBA" id="ARBA00022801"/>
    </source>
</evidence>
<keyword evidence="5" id="KW-0378">Hydrolase</keyword>
<evidence type="ECO:0000256" key="4">
    <source>
        <dbReference type="ARBA" id="ARBA00022723"/>
    </source>
</evidence>
<evidence type="ECO:0000256" key="2">
    <source>
        <dbReference type="ARBA" id="ARBA00022649"/>
    </source>
</evidence>
<dbReference type="EMBL" id="SOIJ01000099">
    <property type="protein sequence ID" value="TET93511.1"/>
    <property type="molecule type" value="Genomic_DNA"/>
</dbReference>
<proteinExistence type="inferred from homology"/>
<dbReference type="GO" id="GO:0004518">
    <property type="term" value="F:nuclease activity"/>
    <property type="evidence" value="ECO:0007669"/>
    <property type="project" value="UniProtKB-KW"/>
</dbReference>
<dbReference type="CDD" id="cd18741">
    <property type="entry name" value="PIN_VapC4-5_FitB-like"/>
    <property type="match status" value="1"/>
</dbReference>
<feature type="domain" description="PIN" evidence="9">
    <location>
        <begin position="4"/>
        <end position="114"/>
    </location>
</feature>
<dbReference type="Gene3D" id="3.40.50.1010">
    <property type="entry name" value="5'-nuclease"/>
    <property type="match status" value="1"/>
</dbReference>
<evidence type="ECO:0000256" key="8">
    <source>
        <dbReference type="SAM" id="Phobius"/>
    </source>
</evidence>
<dbReference type="PANTHER" id="PTHR33653">
    <property type="entry name" value="RIBONUCLEASE VAPC2"/>
    <property type="match status" value="1"/>
</dbReference>
<dbReference type="GO" id="GO:0046872">
    <property type="term" value="F:metal ion binding"/>
    <property type="evidence" value="ECO:0007669"/>
    <property type="project" value="UniProtKB-KW"/>
</dbReference>
<dbReference type="InterPro" id="IPR002716">
    <property type="entry name" value="PIN_dom"/>
</dbReference>
<name>A0A523YPU3_UNCAE</name>
<keyword evidence="4" id="KW-0479">Metal-binding</keyword>
<keyword evidence="6" id="KW-0460">Magnesium</keyword>
<comment type="cofactor">
    <cofactor evidence="1">
        <name>Mg(2+)</name>
        <dbReference type="ChEBI" id="CHEBI:18420"/>
    </cofactor>
</comment>
<keyword evidence="8" id="KW-0472">Membrane</keyword>
<comment type="caution">
    <text evidence="10">The sequence shown here is derived from an EMBL/GenBank/DDBJ whole genome shotgun (WGS) entry which is preliminary data.</text>
</comment>
<evidence type="ECO:0000256" key="7">
    <source>
        <dbReference type="ARBA" id="ARBA00038093"/>
    </source>
</evidence>